<feature type="transmembrane region" description="Helical" evidence="10">
    <location>
        <begin position="357"/>
        <end position="380"/>
    </location>
</feature>
<reference evidence="11 12" key="1">
    <citation type="submission" date="2013-04" db="EMBL/GenBank/DDBJ databases">
        <title>Shimia sp. 22II-S11-Z10 Genome Sequencing.</title>
        <authorList>
            <person name="Lai Q."/>
            <person name="Li G."/>
            <person name="Shao Z."/>
        </authorList>
    </citation>
    <scope>NUCLEOTIDE SEQUENCE [LARGE SCALE GENOMIC DNA]</scope>
    <source>
        <strain evidence="12">22II-S11-Z10</strain>
    </source>
</reference>
<dbReference type="InterPro" id="IPR002528">
    <property type="entry name" value="MATE_fam"/>
</dbReference>
<keyword evidence="6 10" id="KW-1133">Transmembrane helix</keyword>
<feature type="transmembrane region" description="Helical" evidence="10">
    <location>
        <begin position="238"/>
        <end position="267"/>
    </location>
</feature>
<dbReference type="NCBIfam" id="TIGR00797">
    <property type="entry name" value="matE"/>
    <property type="match status" value="1"/>
</dbReference>
<name>A0A058ZIZ7_9RHOB</name>
<dbReference type="GO" id="GO:0015297">
    <property type="term" value="F:antiporter activity"/>
    <property type="evidence" value="ECO:0007669"/>
    <property type="project" value="UniProtKB-KW"/>
</dbReference>
<evidence type="ECO:0000256" key="8">
    <source>
        <dbReference type="ARBA" id="ARBA00023136"/>
    </source>
</evidence>
<comment type="subcellular location">
    <subcellularLocation>
        <location evidence="1">Cell inner membrane</location>
        <topology evidence="1">Multi-pass membrane protein</topology>
    </subcellularLocation>
</comment>
<feature type="transmembrane region" description="Helical" evidence="10">
    <location>
        <begin position="12"/>
        <end position="32"/>
    </location>
</feature>
<evidence type="ECO:0000256" key="3">
    <source>
        <dbReference type="ARBA" id="ARBA00022449"/>
    </source>
</evidence>
<dbReference type="GO" id="GO:0005886">
    <property type="term" value="C:plasma membrane"/>
    <property type="evidence" value="ECO:0007669"/>
    <property type="project" value="UniProtKB-SubCell"/>
</dbReference>
<keyword evidence="8 10" id="KW-0472">Membrane</keyword>
<feature type="transmembrane region" description="Helical" evidence="10">
    <location>
        <begin position="273"/>
        <end position="295"/>
    </location>
</feature>
<dbReference type="InterPro" id="IPR048279">
    <property type="entry name" value="MdtK-like"/>
</dbReference>
<dbReference type="GO" id="GO:0042910">
    <property type="term" value="F:xenobiotic transmembrane transporter activity"/>
    <property type="evidence" value="ECO:0007669"/>
    <property type="project" value="InterPro"/>
</dbReference>
<dbReference type="RefSeq" id="WP_035251724.1">
    <property type="nucleotide sequence ID" value="NZ_AQQY01000007.1"/>
</dbReference>
<proteinExistence type="predicted"/>
<dbReference type="EMBL" id="AQQY01000007">
    <property type="protein sequence ID" value="KCV81599.1"/>
    <property type="molecule type" value="Genomic_DNA"/>
</dbReference>
<feature type="transmembrane region" description="Helical" evidence="10">
    <location>
        <begin position="392"/>
        <end position="415"/>
    </location>
</feature>
<dbReference type="AlphaFoldDB" id="A0A058ZIZ7"/>
<feature type="transmembrane region" description="Helical" evidence="10">
    <location>
        <begin position="421"/>
        <end position="443"/>
    </location>
</feature>
<organism evidence="11 12">
    <name type="scientific">Actibacterium atlanticum</name>
    <dbReference type="NCBI Taxonomy" id="1461693"/>
    <lineage>
        <taxon>Bacteria</taxon>
        <taxon>Pseudomonadati</taxon>
        <taxon>Pseudomonadota</taxon>
        <taxon>Alphaproteobacteria</taxon>
        <taxon>Rhodobacterales</taxon>
        <taxon>Roseobacteraceae</taxon>
        <taxon>Actibacterium</taxon>
    </lineage>
</organism>
<feature type="transmembrane region" description="Helical" evidence="10">
    <location>
        <begin position="136"/>
        <end position="155"/>
    </location>
</feature>
<keyword evidence="4" id="KW-1003">Cell membrane</keyword>
<feature type="transmembrane region" description="Helical" evidence="10">
    <location>
        <begin position="52"/>
        <end position="73"/>
    </location>
</feature>
<dbReference type="InterPro" id="IPR050222">
    <property type="entry name" value="MATE_MdtK"/>
</dbReference>
<keyword evidence="5 10" id="KW-0812">Transmembrane</keyword>
<evidence type="ECO:0000256" key="5">
    <source>
        <dbReference type="ARBA" id="ARBA00022692"/>
    </source>
</evidence>
<dbReference type="OrthoDB" id="9780160at2"/>
<dbReference type="Proteomes" id="UP000024836">
    <property type="component" value="Unassembled WGS sequence"/>
</dbReference>
<keyword evidence="2" id="KW-0813">Transport</keyword>
<dbReference type="eggNOG" id="COG0534">
    <property type="taxonomic scope" value="Bacteria"/>
</dbReference>
<evidence type="ECO:0000256" key="10">
    <source>
        <dbReference type="SAM" id="Phobius"/>
    </source>
</evidence>
<evidence type="ECO:0000256" key="7">
    <source>
        <dbReference type="ARBA" id="ARBA00023065"/>
    </source>
</evidence>
<dbReference type="Pfam" id="PF01554">
    <property type="entry name" value="MatE"/>
    <property type="match status" value="2"/>
</dbReference>
<evidence type="ECO:0000313" key="12">
    <source>
        <dbReference type="Proteomes" id="UP000024836"/>
    </source>
</evidence>
<feature type="transmembrane region" description="Helical" evidence="10">
    <location>
        <begin position="316"/>
        <end position="337"/>
    </location>
</feature>
<feature type="transmembrane region" description="Helical" evidence="10">
    <location>
        <begin position="94"/>
        <end position="116"/>
    </location>
</feature>
<comment type="caution">
    <text evidence="11">The sequence shown here is derived from an EMBL/GenBank/DDBJ whole genome shotgun (WGS) entry which is preliminary data.</text>
</comment>
<dbReference type="CDD" id="cd13131">
    <property type="entry name" value="MATE_NorM_like"/>
    <property type="match status" value="1"/>
</dbReference>
<feature type="transmembrane region" description="Helical" evidence="10">
    <location>
        <begin position="196"/>
        <end position="217"/>
    </location>
</feature>
<feature type="transmembrane region" description="Helical" evidence="10">
    <location>
        <begin position="162"/>
        <end position="184"/>
    </location>
</feature>
<evidence type="ECO:0000256" key="4">
    <source>
        <dbReference type="ARBA" id="ARBA00022475"/>
    </source>
</evidence>
<keyword evidence="12" id="KW-1185">Reference proteome</keyword>
<accession>A0A058ZIZ7</accession>
<sequence length="449" mass="48017">MTQVAQTYAQHFRAILILGLPLVGSQLAQFGITLTDAVMLGWYDVEALAAEVVGGGIFFVLFVVGSGFAMAVTPMVARARAAGEGRQPRRITRMALWLSTLFGLACLPVFVFSGPLMRALGQEDTIAELARQYLSVRGWGIVAALWVMVLESYLAALERTRVILWVTLVAVVLNALGNYALIFGNWGAPELGIAGAGWASLGVSGAMVLVLVVYVIRAVPDDSLFTRLWRPDWEAFRAVFQLGWPIGITHLAEVGLFAFSSVMMGWIGTIELAAHGIALQIASLVFMVHLGLASAGTVRAGQAVGRQDQFNLRRGAMVLVYMSGAVGVVTILVFLLLPETLLGLFLSPQDPDRGAVIAIGIGLLAAAALFQFVDAAQVLAMGLLRGVQDTQVPMVLAAVSYWLIGMPVAYVLGFTLNWGGIGIWLGLAVGLAVAAASTMYRFWTRNYIA</sequence>
<dbReference type="PANTHER" id="PTHR43298:SF2">
    <property type="entry name" value="FMN_FAD EXPORTER YEEO-RELATED"/>
    <property type="match status" value="1"/>
</dbReference>
<evidence type="ECO:0000313" key="11">
    <source>
        <dbReference type="EMBL" id="KCV81599.1"/>
    </source>
</evidence>
<dbReference type="STRING" id="1461693.ATO10_11822"/>
<protein>
    <recommendedName>
        <fullName evidence="9">Multidrug-efflux transporter</fullName>
    </recommendedName>
</protein>
<dbReference type="GO" id="GO:0006811">
    <property type="term" value="P:monoatomic ion transport"/>
    <property type="evidence" value="ECO:0007669"/>
    <property type="project" value="UniProtKB-KW"/>
</dbReference>
<gene>
    <name evidence="11" type="ORF">ATO10_11822</name>
</gene>
<keyword evidence="7" id="KW-0406">Ion transport</keyword>
<keyword evidence="3" id="KW-0050">Antiport</keyword>
<dbReference type="PANTHER" id="PTHR43298">
    <property type="entry name" value="MULTIDRUG RESISTANCE PROTEIN NORM-RELATED"/>
    <property type="match status" value="1"/>
</dbReference>
<evidence type="ECO:0000256" key="6">
    <source>
        <dbReference type="ARBA" id="ARBA00022989"/>
    </source>
</evidence>
<evidence type="ECO:0000256" key="9">
    <source>
        <dbReference type="ARBA" id="ARBA00031636"/>
    </source>
</evidence>
<dbReference type="PIRSF" id="PIRSF006603">
    <property type="entry name" value="DinF"/>
    <property type="match status" value="1"/>
</dbReference>
<evidence type="ECO:0000256" key="1">
    <source>
        <dbReference type="ARBA" id="ARBA00004429"/>
    </source>
</evidence>
<evidence type="ECO:0000256" key="2">
    <source>
        <dbReference type="ARBA" id="ARBA00022448"/>
    </source>
</evidence>